<dbReference type="PANTHER" id="PTHR43861:SF1">
    <property type="entry name" value="TRANS-ACONITATE 2-METHYLTRANSFERASE"/>
    <property type="match status" value="1"/>
</dbReference>
<dbReference type="Proteomes" id="UP000277007">
    <property type="component" value="Unassembled WGS sequence"/>
</dbReference>
<dbReference type="RefSeq" id="WP_126615666.1">
    <property type="nucleotide sequence ID" value="NZ_JBHUCY010000043.1"/>
</dbReference>
<dbReference type="PANTHER" id="PTHR43861">
    <property type="entry name" value="TRANS-ACONITATE 2-METHYLTRANSFERASE-RELATED"/>
    <property type="match status" value="1"/>
</dbReference>
<evidence type="ECO:0000256" key="3">
    <source>
        <dbReference type="SAM" id="MobiDB-lite"/>
    </source>
</evidence>
<keyword evidence="1 5" id="KW-0489">Methyltransferase</keyword>
<keyword evidence="6" id="KW-1185">Reference proteome</keyword>
<dbReference type="OrthoDB" id="9804312at2"/>
<dbReference type="InterPro" id="IPR029063">
    <property type="entry name" value="SAM-dependent_MTases_sf"/>
</dbReference>
<evidence type="ECO:0000256" key="2">
    <source>
        <dbReference type="ARBA" id="ARBA00022679"/>
    </source>
</evidence>
<gene>
    <name evidence="5" type="ORF">EJ903_12510</name>
</gene>
<feature type="region of interest" description="Disordered" evidence="3">
    <location>
        <begin position="179"/>
        <end position="200"/>
    </location>
</feature>
<feature type="domain" description="Methyltransferase" evidence="4">
    <location>
        <begin position="61"/>
        <end position="166"/>
    </location>
</feature>
<dbReference type="EMBL" id="RXMA01000010">
    <property type="protein sequence ID" value="RTR19818.1"/>
    <property type="molecule type" value="Genomic_DNA"/>
</dbReference>
<proteinExistence type="predicted"/>
<dbReference type="GO" id="GO:0008168">
    <property type="term" value="F:methyltransferase activity"/>
    <property type="evidence" value="ECO:0007669"/>
    <property type="project" value="UniProtKB-KW"/>
</dbReference>
<dbReference type="SUPFAM" id="SSF53335">
    <property type="entry name" value="S-adenosyl-L-methionine-dependent methyltransferases"/>
    <property type="match status" value="1"/>
</dbReference>
<evidence type="ECO:0000313" key="5">
    <source>
        <dbReference type="EMBL" id="RTR19818.1"/>
    </source>
</evidence>
<evidence type="ECO:0000259" key="4">
    <source>
        <dbReference type="Pfam" id="PF13649"/>
    </source>
</evidence>
<reference evidence="5 6" key="1">
    <citation type="submission" date="2018-12" db="EMBL/GenBank/DDBJ databases">
        <authorList>
            <person name="Yang Y."/>
        </authorList>
    </citation>
    <scope>NUCLEOTIDE SEQUENCE [LARGE SCALE GENOMIC DNA]</scope>
    <source>
        <strain evidence="5 6">L-25-5w-1</strain>
    </source>
</reference>
<organism evidence="5 6">
    <name type="scientific">Azospirillum griseum</name>
    <dbReference type="NCBI Taxonomy" id="2496639"/>
    <lineage>
        <taxon>Bacteria</taxon>
        <taxon>Pseudomonadati</taxon>
        <taxon>Pseudomonadota</taxon>
        <taxon>Alphaproteobacteria</taxon>
        <taxon>Rhodospirillales</taxon>
        <taxon>Azospirillaceae</taxon>
        <taxon>Azospirillum</taxon>
    </lineage>
</organism>
<evidence type="ECO:0000256" key="1">
    <source>
        <dbReference type="ARBA" id="ARBA00022603"/>
    </source>
</evidence>
<name>A0A431VGL5_9PROT</name>
<evidence type="ECO:0000313" key="6">
    <source>
        <dbReference type="Proteomes" id="UP000277007"/>
    </source>
</evidence>
<dbReference type="Pfam" id="PF13649">
    <property type="entry name" value="Methyltransf_25"/>
    <property type="match status" value="1"/>
</dbReference>
<dbReference type="InterPro" id="IPR041698">
    <property type="entry name" value="Methyltransf_25"/>
</dbReference>
<dbReference type="AlphaFoldDB" id="A0A431VGL5"/>
<keyword evidence="2 5" id="KW-0808">Transferase</keyword>
<dbReference type="Gene3D" id="3.40.50.150">
    <property type="entry name" value="Vaccinia Virus protein VP39"/>
    <property type="match status" value="1"/>
</dbReference>
<protein>
    <submittedName>
        <fullName evidence="5">Class I SAM-dependent methyltransferase</fullName>
    </submittedName>
</protein>
<accession>A0A431VGL5</accession>
<dbReference type="CDD" id="cd02440">
    <property type="entry name" value="AdoMet_MTases"/>
    <property type="match status" value="1"/>
</dbReference>
<dbReference type="GO" id="GO:0032259">
    <property type="term" value="P:methylation"/>
    <property type="evidence" value="ECO:0007669"/>
    <property type="project" value="UniProtKB-KW"/>
</dbReference>
<comment type="caution">
    <text evidence="5">The sequence shown here is derived from an EMBL/GenBank/DDBJ whole genome shotgun (WGS) entry which is preliminary data.</text>
</comment>
<sequence length="292" mass="31093">MNPDTPADDASILYYDADYPSLELGPASPDAVRALARIGLLGDVGFYAEQAAAHAAGGRPVLELGCGTGRIAIPLARRGFAVWGVEIADAMLDHLRDRLTAESADTRARLRLVRQDAAALDLPALAPPHPGAGLLLLPFNLLMLIPDRAQAVRALAAGARHLAPDGRFALDVMNPATLPQEADHAPAPSQPRRNPRTGHPYVRHAQLSAVDGRGVQRITGWYDELRPDGGIHTTRFAFDWRMIDRAELTAMLAEAGLRADAFHGDFDGAPWTDASPRIVAVGGRAGSPQQAG</sequence>